<evidence type="ECO:0000313" key="3">
    <source>
        <dbReference type="Proteomes" id="UP001626549"/>
    </source>
</evidence>
<proteinExistence type="predicted"/>
<feature type="domain" description="HTH luxR-type" evidence="1">
    <location>
        <begin position="80"/>
        <end position="137"/>
    </location>
</feature>
<dbReference type="InterPro" id="IPR000792">
    <property type="entry name" value="Tscrpt_reg_LuxR_C"/>
</dbReference>
<dbReference type="EMBL" id="CP136865">
    <property type="protein sequence ID" value="WOJ97987.1"/>
    <property type="molecule type" value="Genomic_DNA"/>
</dbReference>
<name>A0ABZ0IEL3_9GAMM</name>
<dbReference type="Gene3D" id="1.10.10.10">
    <property type="entry name" value="Winged helix-like DNA-binding domain superfamily/Winged helix DNA-binding domain"/>
    <property type="match status" value="1"/>
</dbReference>
<protein>
    <submittedName>
        <fullName evidence="2">Helix-turn-helix transcriptional regulator</fullName>
    </submittedName>
</protein>
<keyword evidence="3" id="KW-1185">Reference proteome</keyword>
<dbReference type="Proteomes" id="UP001626549">
    <property type="component" value="Chromosome"/>
</dbReference>
<dbReference type="SUPFAM" id="SSF46894">
    <property type="entry name" value="C-terminal effector domain of the bipartite response regulators"/>
    <property type="match status" value="1"/>
</dbReference>
<reference evidence="2 3" key="1">
    <citation type="submission" date="2023-10" db="EMBL/GenBank/DDBJ databases">
        <title>Two novel species belonging to the OM43/NOR5 clade.</title>
        <authorList>
            <person name="Park M."/>
        </authorList>
    </citation>
    <scope>NUCLEOTIDE SEQUENCE [LARGE SCALE GENOMIC DNA]</scope>
    <source>
        <strain evidence="2 3">IMCC45268</strain>
    </source>
</reference>
<dbReference type="InterPro" id="IPR036388">
    <property type="entry name" value="WH-like_DNA-bd_sf"/>
</dbReference>
<evidence type="ECO:0000313" key="2">
    <source>
        <dbReference type="EMBL" id="WOJ97987.1"/>
    </source>
</evidence>
<dbReference type="RefSeq" id="WP_407329117.1">
    <property type="nucleotide sequence ID" value="NZ_CP136865.1"/>
</dbReference>
<dbReference type="InterPro" id="IPR016032">
    <property type="entry name" value="Sig_transdc_resp-reg_C-effctor"/>
</dbReference>
<evidence type="ECO:0000259" key="1">
    <source>
        <dbReference type="SMART" id="SM00421"/>
    </source>
</evidence>
<sequence length="139" mass="15175">MANRRDKKAGKSQDSEVDALGELLSAAGILGEDRAGDPTQEARLGEILGHYDADMRIALTQRVVSDESLKPIKIKRFCEEHALTGAEIKVVESLCLGRSMAEHAAEHFISPNTARTHLQRVREKTGISRQADIVSTVLA</sequence>
<organism evidence="2 3">
    <name type="scientific">Congregibacter brevis</name>
    <dbReference type="NCBI Taxonomy" id="3081201"/>
    <lineage>
        <taxon>Bacteria</taxon>
        <taxon>Pseudomonadati</taxon>
        <taxon>Pseudomonadota</taxon>
        <taxon>Gammaproteobacteria</taxon>
        <taxon>Cellvibrionales</taxon>
        <taxon>Halieaceae</taxon>
        <taxon>Congregibacter</taxon>
    </lineage>
</organism>
<dbReference type="SMART" id="SM00421">
    <property type="entry name" value="HTH_LUXR"/>
    <property type="match status" value="1"/>
</dbReference>
<gene>
    <name evidence="2" type="ORF">R0137_05275</name>
</gene>
<accession>A0ABZ0IEL3</accession>